<dbReference type="Proteomes" id="UP000595140">
    <property type="component" value="Unassembled WGS sequence"/>
</dbReference>
<dbReference type="SUPFAM" id="SSF117281">
    <property type="entry name" value="Kelch motif"/>
    <property type="match status" value="1"/>
</dbReference>
<evidence type="ECO:0000313" key="2">
    <source>
        <dbReference type="Proteomes" id="UP000595140"/>
    </source>
</evidence>
<keyword evidence="2" id="KW-1185">Reference proteome</keyword>
<proteinExistence type="predicted"/>
<sequence>MGPIPPLNFHVRGGAFVDDEGKRQLLFYSDPSRGGLLPPSLLTYSLDTHTVYIAECPFPMFPHGAAVVVDGILYAYLMHTADIWAFDLATKRWIPGPVAGLNIDPSRTVYLKHICGKYLCAISEDQQLTDDELKEFFENGFTLKLIVTVFKVVQKKKNNNDDDGGGGLEAEIYDSRAFLFPNGTVLRECIII</sequence>
<reference evidence="1 2" key="1">
    <citation type="submission" date="2018-04" db="EMBL/GenBank/DDBJ databases">
        <authorList>
            <person name="Vogel A."/>
        </authorList>
    </citation>
    <scope>NUCLEOTIDE SEQUENCE [LARGE SCALE GENOMIC DNA]</scope>
</reference>
<organism evidence="1 2">
    <name type="scientific">Cuscuta campestris</name>
    <dbReference type="NCBI Taxonomy" id="132261"/>
    <lineage>
        <taxon>Eukaryota</taxon>
        <taxon>Viridiplantae</taxon>
        <taxon>Streptophyta</taxon>
        <taxon>Embryophyta</taxon>
        <taxon>Tracheophyta</taxon>
        <taxon>Spermatophyta</taxon>
        <taxon>Magnoliopsida</taxon>
        <taxon>eudicotyledons</taxon>
        <taxon>Gunneridae</taxon>
        <taxon>Pentapetalae</taxon>
        <taxon>asterids</taxon>
        <taxon>lamiids</taxon>
        <taxon>Solanales</taxon>
        <taxon>Convolvulaceae</taxon>
        <taxon>Cuscuteae</taxon>
        <taxon>Cuscuta</taxon>
        <taxon>Cuscuta subgen. Grammica</taxon>
        <taxon>Cuscuta sect. Cleistogrammica</taxon>
    </lineage>
</organism>
<gene>
    <name evidence="1" type="ORF">CCAM_LOCUS5314</name>
</gene>
<evidence type="ECO:0000313" key="1">
    <source>
        <dbReference type="EMBL" id="VFQ63538.1"/>
    </source>
</evidence>
<dbReference type="AlphaFoldDB" id="A0A484KF67"/>
<accession>A0A484KF67</accession>
<dbReference type="EMBL" id="OOIL02000305">
    <property type="protein sequence ID" value="VFQ63538.1"/>
    <property type="molecule type" value="Genomic_DNA"/>
</dbReference>
<protein>
    <submittedName>
        <fullName evidence="1">Uncharacterized protein</fullName>
    </submittedName>
</protein>
<name>A0A484KF67_9ASTE</name>
<dbReference type="InterPro" id="IPR015915">
    <property type="entry name" value="Kelch-typ_b-propeller"/>
</dbReference>